<dbReference type="PANTHER" id="PTHR12903">
    <property type="entry name" value="MITOCHONDRIAL RIBOSOMAL PROTEIN L24"/>
    <property type="match status" value="1"/>
</dbReference>
<dbReference type="InterPro" id="IPR005825">
    <property type="entry name" value="Ribosomal_uL24_CS"/>
</dbReference>
<dbReference type="PROSITE" id="PS01108">
    <property type="entry name" value="RIBOSOMAL_L24"/>
    <property type="match status" value="1"/>
</dbReference>
<evidence type="ECO:0000256" key="6">
    <source>
        <dbReference type="ARBA" id="ARBA00023136"/>
    </source>
</evidence>
<dbReference type="Proteomes" id="UP000054843">
    <property type="component" value="Unassembled WGS sequence"/>
</dbReference>
<evidence type="ECO:0000259" key="9">
    <source>
        <dbReference type="Pfam" id="PF17136"/>
    </source>
</evidence>
<feature type="transmembrane region" description="Helical" evidence="8">
    <location>
        <begin position="173"/>
        <end position="195"/>
    </location>
</feature>
<keyword evidence="3 8" id="KW-0812">Transmembrane</keyword>
<sequence>MANDDLGIVFRHSYSRSCLPLWNPIQSNLSCWRIDLTEQRPQSRDLRWLKLEGLVRCNPDEALLVAVCSFYSNFITASQANTREQLDKIRAGVCEQNTDQQHPSQLTDKTAAVGASDQSKTRDIVMNYQRNIVKTMLRSYSPVAQAMLGSLFTWGVTALGAAGVFFFKPDNRYVLDGSLGFSAGVMTAASFWSLLEPAIKISVTFHSEIGFLIVLVGFLCGCWFLSICDRYFGVGDPVCKLLIDSENQTTAASTNVHTVHFNATQSIDVDGFAVRRRAIRDFELLTKEEMTPAARRSWHRIFLLVMAITLHNIPEGLAVGVGFGAVGSGNFGYTFEKARSLAIGIGLQNFPEGLAVSLPLAAFGYNKWSSFFFGQLSGMVEPMAALCGAIGITLMENLLPFALSFAAGAMIYVVFDDVIPEAQSHGHTDFVIWSLIFDQTCNCEYFSKSQINKFFLIPYVMRFSVLLHCTYLKNLPKSYIEQVKKTIPKKVFRNRFGTPEIVEYERKPEDYEYTEYRPWEQEAEAHQQQLDNQRKMNKKVRIAPVSTIPDHQWTMFRGDRVEVLVGRDKGKQGLINYVVRERNWCFVEGLNCKFQMVGSIKQMGYKGNMVKKECPLDVEKEVSLVDPVDLKPTKVEWRWNEKGEKIRVSVRSGHQIPIPVRSQETLEYITPESYSVSKDLFIEKILTELSSPTTDMPNHMSSVKFLPFK</sequence>
<name>A0A0V1MIB4_9BILA</name>
<evidence type="ECO:0000313" key="11">
    <source>
        <dbReference type="Proteomes" id="UP000054843"/>
    </source>
</evidence>
<evidence type="ECO:0000256" key="8">
    <source>
        <dbReference type="SAM" id="Phobius"/>
    </source>
</evidence>
<dbReference type="Pfam" id="PF17136">
    <property type="entry name" value="ribosomal_L24"/>
    <property type="match status" value="1"/>
</dbReference>
<evidence type="ECO:0000256" key="3">
    <source>
        <dbReference type="ARBA" id="ARBA00022692"/>
    </source>
</evidence>
<feature type="domain" description="Large ribosomal subunit protein uL24 C-terminal" evidence="9">
    <location>
        <begin position="591"/>
        <end position="656"/>
    </location>
</feature>
<organism evidence="10 11">
    <name type="scientific">Trichinella papuae</name>
    <dbReference type="NCBI Taxonomy" id="268474"/>
    <lineage>
        <taxon>Eukaryota</taxon>
        <taxon>Metazoa</taxon>
        <taxon>Ecdysozoa</taxon>
        <taxon>Nematoda</taxon>
        <taxon>Enoplea</taxon>
        <taxon>Dorylaimia</taxon>
        <taxon>Trichinellida</taxon>
        <taxon>Trichinellidae</taxon>
        <taxon>Trichinella</taxon>
    </lineage>
</organism>
<dbReference type="InterPro" id="IPR014722">
    <property type="entry name" value="Rib_uL2_dom2"/>
</dbReference>
<dbReference type="InterPro" id="IPR041988">
    <property type="entry name" value="Ribosomal_uL24_KOW"/>
</dbReference>
<dbReference type="GO" id="GO:0003723">
    <property type="term" value="F:RNA binding"/>
    <property type="evidence" value="ECO:0007669"/>
    <property type="project" value="InterPro"/>
</dbReference>
<evidence type="ECO:0000256" key="1">
    <source>
        <dbReference type="ARBA" id="ARBA00004141"/>
    </source>
</evidence>
<dbReference type="CDD" id="cd06089">
    <property type="entry name" value="KOW_RPL26"/>
    <property type="match status" value="1"/>
</dbReference>
<dbReference type="AlphaFoldDB" id="A0A0V1MIB4"/>
<dbReference type="Pfam" id="PF02535">
    <property type="entry name" value="Zip"/>
    <property type="match status" value="1"/>
</dbReference>
<dbReference type="InterPro" id="IPR008991">
    <property type="entry name" value="Translation_prot_SH3-like_sf"/>
</dbReference>
<feature type="transmembrane region" description="Helical" evidence="8">
    <location>
        <begin position="146"/>
        <end position="167"/>
    </location>
</feature>
<proteinExistence type="inferred from homology"/>
<dbReference type="EMBL" id="JYDO01000096">
    <property type="protein sequence ID" value="KRZ71469.1"/>
    <property type="molecule type" value="Genomic_DNA"/>
</dbReference>
<keyword evidence="4" id="KW-0689">Ribosomal protein</keyword>
<comment type="similarity">
    <text evidence="2">Belongs to the universal ribosomal protein uL24 family.</text>
</comment>
<protein>
    <submittedName>
        <fullName evidence="10">Zinc transporter ZIP11</fullName>
    </submittedName>
</protein>
<keyword evidence="6 8" id="KW-0472">Membrane</keyword>
<dbReference type="GO" id="GO:0006412">
    <property type="term" value="P:translation"/>
    <property type="evidence" value="ECO:0007669"/>
    <property type="project" value="InterPro"/>
</dbReference>
<dbReference type="InterPro" id="IPR057264">
    <property type="entry name" value="Ribosomal_uL24_C"/>
</dbReference>
<reference evidence="10 11" key="1">
    <citation type="submission" date="2015-01" db="EMBL/GenBank/DDBJ databases">
        <title>Evolution of Trichinella species and genotypes.</title>
        <authorList>
            <person name="Korhonen P.K."/>
            <person name="Edoardo P."/>
            <person name="Giuseppe L.R."/>
            <person name="Gasser R.B."/>
        </authorList>
    </citation>
    <scope>NUCLEOTIDE SEQUENCE [LARGE SCALE GENOMIC DNA]</scope>
    <source>
        <strain evidence="10">ISS1980</strain>
    </source>
</reference>
<evidence type="ECO:0000313" key="10">
    <source>
        <dbReference type="EMBL" id="KRZ71469.1"/>
    </source>
</evidence>
<dbReference type="GO" id="GO:0016020">
    <property type="term" value="C:membrane"/>
    <property type="evidence" value="ECO:0007669"/>
    <property type="project" value="UniProtKB-SubCell"/>
</dbReference>
<dbReference type="GO" id="GO:1990904">
    <property type="term" value="C:ribonucleoprotein complex"/>
    <property type="evidence" value="ECO:0007669"/>
    <property type="project" value="UniProtKB-KW"/>
</dbReference>
<evidence type="ECO:0000256" key="4">
    <source>
        <dbReference type="ARBA" id="ARBA00022980"/>
    </source>
</evidence>
<feature type="non-terminal residue" evidence="10">
    <location>
        <position position="709"/>
    </location>
</feature>
<dbReference type="NCBIfam" id="TIGR01079">
    <property type="entry name" value="rplX_bact"/>
    <property type="match status" value="1"/>
</dbReference>
<dbReference type="GO" id="GO:0046873">
    <property type="term" value="F:metal ion transmembrane transporter activity"/>
    <property type="evidence" value="ECO:0007669"/>
    <property type="project" value="InterPro"/>
</dbReference>
<dbReference type="SUPFAM" id="SSF50104">
    <property type="entry name" value="Translation proteins SH3-like domain"/>
    <property type="match status" value="1"/>
</dbReference>
<comment type="subcellular location">
    <subcellularLocation>
        <location evidence="1">Membrane</location>
        <topology evidence="1">Multi-pass membrane protein</topology>
    </subcellularLocation>
</comment>
<comment type="caution">
    <text evidence="10">The sequence shown here is derived from an EMBL/GenBank/DDBJ whole genome shotgun (WGS) entry which is preliminary data.</text>
</comment>
<evidence type="ECO:0000256" key="5">
    <source>
        <dbReference type="ARBA" id="ARBA00022989"/>
    </source>
</evidence>
<dbReference type="Gene3D" id="2.30.30.30">
    <property type="match status" value="1"/>
</dbReference>
<evidence type="ECO:0000256" key="7">
    <source>
        <dbReference type="ARBA" id="ARBA00023274"/>
    </source>
</evidence>
<accession>A0A0V1MIB4</accession>
<keyword evidence="11" id="KW-1185">Reference proteome</keyword>
<gene>
    <name evidence="10" type="primary">mRpL24</name>
    <name evidence="10" type="ORF">T10_3017</name>
</gene>
<dbReference type="GO" id="GO:0003735">
    <property type="term" value="F:structural constituent of ribosome"/>
    <property type="evidence" value="ECO:0007669"/>
    <property type="project" value="InterPro"/>
</dbReference>
<dbReference type="InterPro" id="IPR003256">
    <property type="entry name" value="Ribosomal_uL24"/>
</dbReference>
<feature type="transmembrane region" description="Helical" evidence="8">
    <location>
        <begin position="207"/>
        <end position="226"/>
    </location>
</feature>
<dbReference type="InterPro" id="IPR003689">
    <property type="entry name" value="ZIP"/>
</dbReference>
<evidence type="ECO:0000256" key="2">
    <source>
        <dbReference type="ARBA" id="ARBA00010618"/>
    </source>
</evidence>
<keyword evidence="5 8" id="KW-1133">Transmembrane helix</keyword>
<keyword evidence="7" id="KW-0687">Ribonucleoprotein</keyword>
<dbReference type="GO" id="GO:0005840">
    <property type="term" value="C:ribosome"/>
    <property type="evidence" value="ECO:0007669"/>
    <property type="project" value="UniProtKB-KW"/>
</dbReference>